<keyword evidence="2" id="KW-1185">Reference proteome</keyword>
<evidence type="ECO:0000313" key="2">
    <source>
        <dbReference type="Proteomes" id="UP000492821"/>
    </source>
</evidence>
<organism evidence="2 3">
    <name type="scientific">Panagrellus redivivus</name>
    <name type="common">Microworm</name>
    <dbReference type="NCBI Taxonomy" id="6233"/>
    <lineage>
        <taxon>Eukaryota</taxon>
        <taxon>Metazoa</taxon>
        <taxon>Ecdysozoa</taxon>
        <taxon>Nematoda</taxon>
        <taxon>Chromadorea</taxon>
        <taxon>Rhabditida</taxon>
        <taxon>Tylenchina</taxon>
        <taxon>Panagrolaimomorpha</taxon>
        <taxon>Panagrolaimoidea</taxon>
        <taxon>Panagrolaimidae</taxon>
        <taxon>Panagrellus</taxon>
    </lineage>
</organism>
<keyword evidence="1" id="KW-0472">Membrane</keyword>
<proteinExistence type="predicted"/>
<reference evidence="2" key="1">
    <citation type="journal article" date="2013" name="Genetics">
        <title>The draft genome and transcriptome of Panagrellus redivivus are shaped by the harsh demands of a free-living lifestyle.</title>
        <authorList>
            <person name="Srinivasan J."/>
            <person name="Dillman A.R."/>
            <person name="Macchietto M.G."/>
            <person name="Heikkinen L."/>
            <person name="Lakso M."/>
            <person name="Fracchia K.M."/>
            <person name="Antoshechkin I."/>
            <person name="Mortazavi A."/>
            <person name="Wong G."/>
            <person name="Sternberg P.W."/>
        </authorList>
    </citation>
    <scope>NUCLEOTIDE SEQUENCE [LARGE SCALE GENOMIC DNA]</scope>
    <source>
        <strain evidence="2">MT8872</strain>
    </source>
</reference>
<keyword evidence="1" id="KW-0812">Transmembrane</keyword>
<dbReference type="WBParaSite" id="Pan_g17724.t1">
    <property type="protein sequence ID" value="Pan_g17724.t1"/>
    <property type="gene ID" value="Pan_g17724"/>
</dbReference>
<feature type="transmembrane region" description="Helical" evidence="1">
    <location>
        <begin position="6"/>
        <end position="27"/>
    </location>
</feature>
<name>A0A7E4V9R3_PANRE</name>
<dbReference type="AlphaFoldDB" id="A0A7E4V9R3"/>
<reference evidence="3" key="2">
    <citation type="submission" date="2020-10" db="UniProtKB">
        <authorList>
            <consortium name="WormBaseParasite"/>
        </authorList>
    </citation>
    <scope>IDENTIFICATION</scope>
</reference>
<evidence type="ECO:0000256" key="1">
    <source>
        <dbReference type="SAM" id="Phobius"/>
    </source>
</evidence>
<sequence>MPNMDGTVLWFMGALLTSALIMHGFLWPGGGLGFRWALHKSLGRRGDSRDWRVSLVKSGRHSEGRLLLLRTTMLLTRLSRVKLVPQCSGIEIGGGIGSVCSLTRLEADVCTVMTGVDRPLCRNGHSAVYSWRWPRKHPRVHCLSKLETKSGQVPCIIDHLDCYSVGDASALAIEGMSTSWEVNYRIAEL</sequence>
<dbReference type="Proteomes" id="UP000492821">
    <property type="component" value="Unassembled WGS sequence"/>
</dbReference>
<protein>
    <submittedName>
        <fullName evidence="3">Secreted protein</fullName>
    </submittedName>
</protein>
<accession>A0A7E4V9R3</accession>
<evidence type="ECO:0000313" key="3">
    <source>
        <dbReference type="WBParaSite" id="Pan_g17724.t1"/>
    </source>
</evidence>
<keyword evidence="1" id="KW-1133">Transmembrane helix</keyword>